<name>A0A210QV82_MIZYE</name>
<dbReference type="EMBL" id="NEDP02001728">
    <property type="protein sequence ID" value="OWF52616.1"/>
    <property type="molecule type" value="Genomic_DNA"/>
</dbReference>
<evidence type="ECO:0000256" key="3">
    <source>
        <dbReference type="SAM" id="SignalP"/>
    </source>
</evidence>
<dbReference type="InterPro" id="IPR036939">
    <property type="entry name" value="Cu2_ascorb_mOase_N_sf"/>
</dbReference>
<dbReference type="PANTHER" id="PTHR10157:SF23">
    <property type="entry name" value="MOXD1 HOMOLOG 1"/>
    <property type="match status" value="1"/>
</dbReference>
<sequence>MRLLITVLFASTVWGYRHFQDEIPNGGNVLNPCKNNDIWGGLGHRNPRGGGIFNPFGVDFKNAGMKWTKALCEMDSDGDGITNGEELGDPDCMWTKGNTPTVTLGIGHPGICTPRSAPACQAVNSWIDCEIKGPQCDALKEDGIKSITVRLPETVVPAVETNYYCMFAELPTDGDYHLVGFESQIDNTDINHHIILFGCESTEKTSFAINNPHPCGMKSIPECRTMLGVWNFGTPVKCMHEDSGFRIGKNGFKYAYLQFHWNNPQLRTDYTDSSGLKLYYTPNRRPHNARMWTVGSSYFEIPPGEEEFEVEAWCRNDCTSRYLSGPVYITRAENHMHYLGRKQKIQHYRNGVWIRDITNDMYDFNSFADYAFTTPIEVKPGDEIKSTCTFRSVGRNKTTRFGEDSSHEMCFGFLVIHPLENLKVQDCLSWRELDTCKIYDFSSDFPVIDGCHYKTLLNPFHPDLIALISNLRSLCRSFDVCTQECKHYVRGLLASNKCFSGVISDFLKYYTISQAPYFMEVWAALDSCKTELEMEDCQEQCDSAK</sequence>
<gene>
    <name evidence="7" type="ORF">KP79_PYT04081</name>
</gene>
<evidence type="ECO:0000259" key="5">
    <source>
        <dbReference type="Pfam" id="PF03712"/>
    </source>
</evidence>
<dbReference type="Pfam" id="PF24784">
    <property type="entry name" value="Temptin_C"/>
    <property type="match status" value="1"/>
</dbReference>
<evidence type="ECO:0000259" key="4">
    <source>
        <dbReference type="Pfam" id="PF01082"/>
    </source>
</evidence>
<accession>A0A210QV82</accession>
<organism evidence="7 8">
    <name type="scientific">Mizuhopecten yessoensis</name>
    <name type="common">Japanese scallop</name>
    <name type="synonym">Patinopecten yessoensis</name>
    <dbReference type="NCBI Taxonomy" id="6573"/>
    <lineage>
        <taxon>Eukaryota</taxon>
        <taxon>Metazoa</taxon>
        <taxon>Spiralia</taxon>
        <taxon>Lophotrochozoa</taxon>
        <taxon>Mollusca</taxon>
        <taxon>Bivalvia</taxon>
        <taxon>Autobranchia</taxon>
        <taxon>Pteriomorphia</taxon>
        <taxon>Pectinida</taxon>
        <taxon>Pectinoidea</taxon>
        <taxon>Pectinidae</taxon>
        <taxon>Mizuhopecten</taxon>
    </lineage>
</organism>
<proteinExistence type="predicted"/>
<dbReference type="PANTHER" id="PTHR10157">
    <property type="entry name" value="DOPAMINE BETA HYDROXYLASE RELATED"/>
    <property type="match status" value="1"/>
</dbReference>
<dbReference type="AlphaFoldDB" id="A0A210QV82"/>
<dbReference type="InterPro" id="IPR014784">
    <property type="entry name" value="Cu2_ascorb_mOase-like_C"/>
</dbReference>
<dbReference type="Proteomes" id="UP000242188">
    <property type="component" value="Unassembled WGS sequence"/>
</dbReference>
<dbReference type="InterPro" id="IPR024548">
    <property type="entry name" value="Cu2_monoox_C"/>
</dbReference>
<dbReference type="SUPFAM" id="SSF49742">
    <property type="entry name" value="PHM/PNGase F"/>
    <property type="match status" value="2"/>
</dbReference>
<evidence type="ECO:0000256" key="1">
    <source>
        <dbReference type="ARBA" id="ARBA00023157"/>
    </source>
</evidence>
<feature type="signal peptide" evidence="3">
    <location>
        <begin position="1"/>
        <end position="15"/>
    </location>
</feature>
<keyword evidence="1" id="KW-1015">Disulfide bond</keyword>
<protein>
    <submittedName>
        <fullName evidence="7">Temptin</fullName>
    </submittedName>
</protein>
<dbReference type="STRING" id="6573.A0A210QV82"/>
<dbReference type="Gene3D" id="2.60.120.230">
    <property type="match status" value="1"/>
</dbReference>
<evidence type="ECO:0000256" key="2">
    <source>
        <dbReference type="ARBA" id="ARBA00023180"/>
    </source>
</evidence>
<evidence type="ECO:0000259" key="6">
    <source>
        <dbReference type="Pfam" id="PF24784"/>
    </source>
</evidence>
<comment type="caution">
    <text evidence="7">The sequence shown here is derived from an EMBL/GenBank/DDBJ whole genome shotgun (WGS) entry which is preliminary data.</text>
</comment>
<feature type="domain" description="Copper type II ascorbate-dependent monooxygenase N-terminal" evidence="4">
    <location>
        <begin position="148"/>
        <end position="266"/>
    </location>
</feature>
<keyword evidence="2" id="KW-0325">Glycoprotein</keyword>
<feature type="domain" description="Temptin Cys/Cys disulfide" evidence="6">
    <location>
        <begin position="14"/>
        <end position="111"/>
    </location>
</feature>
<dbReference type="InterPro" id="IPR057626">
    <property type="entry name" value="S-S_Temptin"/>
</dbReference>
<dbReference type="GO" id="GO:0004500">
    <property type="term" value="F:dopamine beta-monooxygenase activity"/>
    <property type="evidence" value="ECO:0007669"/>
    <property type="project" value="InterPro"/>
</dbReference>
<keyword evidence="8" id="KW-1185">Reference proteome</keyword>
<evidence type="ECO:0000313" key="8">
    <source>
        <dbReference type="Proteomes" id="UP000242188"/>
    </source>
</evidence>
<feature type="domain" description="Copper type II ascorbate-dependent monooxygenase C-terminal" evidence="5">
    <location>
        <begin position="296"/>
        <end position="431"/>
    </location>
</feature>
<feature type="chain" id="PRO_5012261942" evidence="3">
    <location>
        <begin position="16"/>
        <end position="545"/>
    </location>
</feature>
<dbReference type="InterPro" id="IPR000945">
    <property type="entry name" value="DBH-like"/>
</dbReference>
<dbReference type="OrthoDB" id="129121at2759"/>
<dbReference type="InterPro" id="IPR000323">
    <property type="entry name" value="Cu2_ascorb_mOase_N"/>
</dbReference>
<reference evidence="7 8" key="1">
    <citation type="journal article" date="2017" name="Nat. Ecol. Evol.">
        <title>Scallop genome provides insights into evolution of bilaterian karyotype and development.</title>
        <authorList>
            <person name="Wang S."/>
            <person name="Zhang J."/>
            <person name="Jiao W."/>
            <person name="Li J."/>
            <person name="Xun X."/>
            <person name="Sun Y."/>
            <person name="Guo X."/>
            <person name="Huan P."/>
            <person name="Dong B."/>
            <person name="Zhang L."/>
            <person name="Hu X."/>
            <person name="Sun X."/>
            <person name="Wang J."/>
            <person name="Zhao C."/>
            <person name="Wang Y."/>
            <person name="Wang D."/>
            <person name="Huang X."/>
            <person name="Wang R."/>
            <person name="Lv J."/>
            <person name="Li Y."/>
            <person name="Zhang Z."/>
            <person name="Liu B."/>
            <person name="Lu W."/>
            <person name="Hui Y."/>
            <person name="Liang J."/>
            <person name="Zhou Z."/>
            <person name="Hou R."/>
            <person name="Li X."/>
            <person name="Liu Y."/>
            <person name="Li H."/>
            <person name="Ning X."/>
            <person name="Lin Y."/>
            <person name="Zhao L."/>
            <person name="Xing Q."/>
            <person name="Dou J."/>
            <person name="Li Y."/>
            <person name="Mao J."/>
            <person name="Guo H."/>
            <person name="Dou H."/>
            <person name="Li T."/>
            <person name="Mu C."/>
            <person name="Jiang W."/>
            <person name="Fu Q."/>
            <person name="Fu X."/>
            <person name="Miao Y."/>
            <person name="Liu J."/>
            <person name="Yu Q."/>
            <person name="Li R."/>
            <person name="Liao H."/>
            <person name="Li X."/>
            <person name="Kong Y."/>
            <person name="Jiang Z."/>
            <person name="Chourrout D."/>
            <person name="Li R."/>
            <person name="Bao Z."/>
        </authorList>
    </citation>
    <scope>NUCLEOTIDE SEQUENCE [LARGE SCALE GENOMIC DNA]</scope>
    <source>
        <strain evidence="7 8">PY_sf001</strain>
    </source>
</reference>
<keyword evidence="3" id="KW-0732">Signal</keyword>
<evidence type="ECO:0000313" key="7">
    <source>
        <dbReference type="EMBL" id="OWF52616.1"/>
    </source>
</evidence>
<dbReference type="InterPro" id="IPR008977">
    <property type="entry name" value="PHM/PNGase_F_dom_sf"/>
</dbReference>
<dbReference type="GO" id="GO:0005507">
    <property type="term" value="F:copper ion binding"/>
    <property type="evidence" value="ECO:0007669"/>
    <property type="project" value="InterPro"/>
</dbReference>
<dbReference type="Gene3D" id="2.60.120.310">
    <property type="entry name" value="Copper type II, ascorbate-dependent monooxygenase, N-terminal domain"/>
    <property type="match status" value="1"/>
</dbReference>
<dbReference type="Pfam" id="PF01082">
    <property type="entry name" value="Cu2_monooxygen"/>
    <property type="match status" value="1"/>
</dbReference>
<dbReference type="Pfam" id="PF03712">
    <property type="entry name" value="Cu2_monoox_C"/>
    <property type="match status" value="1"/>
</dbReference>